<dbReference type="RefSeq" id="WP_013499507.1">
    <property type="nucleotide sequence ID" value="NC_014833.1"/>
</dbReference>
<protein>
    <submittedName>
        <fullName evidence="2">Uncharacterized protein</fullName>
    </submittedName>
</protein>
<reference evidence="2 3" key="1">
    <citation type="journal article" date="2011" name="J. Bacteriol.">
        <title>Complete genome of the cellulolytic ruminal bacterium Ruminococcus albus 7.</title>
        <authorList>
            <person name="Suen G."/>
            <person name="Stevenson D.M."/>
            <person name="Bruce D.C."/>
            <person name="Chertkov O."/>
            <person name="Copeland A."/>
            <person name="Cheng J.F."/>
            <person name="Detter C."/>
            <person name="Detter J.C."/>
            <person name="Goodwin L.A."/>
            <person name="Han C.S."/>
            <person name="Hauser L.J."/>
            <person name="Ivanova N.N."/>
            <person name="Kyrpides N.C."/>
            <person name="Land M.L."/>
            <person name="Lapidus A."/>
            <person name="Lucas S."/>
            <person name="Ovchinnikova G."/>
            <person name="Pitluck S."/>
            <person name="Tapia R."/>
            <person name="Woyke T."/>
            <person name="Boyum J."/>
            <person name="Mead D."/>
            <person name="Weimer P.J."/>
        </authorList>
    </citation>
    <scope>NUCLEOTIDE SEQUENCE [LARGE SCALE GENOMIC DNA]</scope>
    <source>
        <strain evidence="3">ATCC 27210 / DSM 20455 / JCM 14654 / NCDO 2250 / 7</strain>
    </source>
</reference>
<feature type="compositionally biased region" description="Polar residues" evidence="1">
    <location>
        <begin position="107"/>
        <end position="116"/>
    </location>
</feature>
<evidence type="ECO:0000313" key="3">
    <source>
        <dbReference type="Proteomes" id="UP000006919"/>
    </source>
</evidence>
<evidence type="ECO:0000313" key="2">
    <source>
        <dbReference type="EMBL" id="ADU23398.1"/>
    </source>
</evidence>
<feature type="region of interest" description="Disordered" evidence="1">
    <location>
        <begin position="101"/>
        <end position="135"/>
    </location>
</feature>
<dbReference type="KEGG" id="ral:Rumal_2932"/>
<dbReference type="STRING" id="697329.Rumal_2932"/>
<organism evidence="2 3">
    <name type="scientific">Ruminococcus albus (strain ATCC 27210 / DSM 20455 / JCM 14654 / NCDO 2250 / 7)</name>
    <dbReference type="NCBI Taxonomy" id="697329"/>
    <lineage>
        <taxon>Bacteria</taxon>
        <taxon>Bacillati</taxon>
        <taxon>Bacillota</taxon>
        <taxon>Clostridia</taxon>
        <taxon>Eubacteriales</taxon>
        <taxon>Oscillospiraceae</taxon>
        <taxon>Ruminococcus</taxon>
    </lineage>
</organism>
<accession>E6UJ50</accession>
<dbReference type="Proteomes" id="UP000006919">
    <property type="component" value="Chromosome"/>
</dbReference>
<name>E6UJ50_RUMA7</name>
<dbReference type="EMBL" id="CP002403">
    <property type="protein sequence ID" value="ADU23398.1"/>
    <property type="molecule type" value="Genomic_DNA"/>
</dbReference>
<dbReference type="HOGENOM" id="CLU_1915573_0_0_9"/>
<dbReference type="AlphaFoldDB" id="E6UJ50"/>
<gene>
    <name evidence="2" type="ordered locus">Rumal_2932</name>
</gene>
<evidence type="ECO:0000256" key="1">
    <source>
        <dbReference type="SAM" id="MobiDB-lite"/>
    </source>
</evidence>
<dbReference type="eggNOG" id="ENOG503258Q">
    <property type="taxonomic scope" value="Bacteria"/>
</dbReference>
<sequence length="135" mass="14477">MSKKAKSEVADNSADTVMDGVLSENQAKLNKLNSSIQAAYERRRKIITDSKLYTYDKLSQLYGGAEGQALLDAVTAEHMLIGKLTDSGMSYADIEGLVDSSDGADNKSGNVSNNGSADDEFVGQTSFFGDNSYKD</sequence>
<proteinExistence type="predicted"/>